<reference evidence="2" key="1">
    <citation type="journal article" date="2016" name="Nature">
        <title>Genome evolution in the allotetraploid frog Xenopus laevis.</title>
        <authorList>
            <person name="Session A.M."/>
            <person name="Uno Y."/>
            <person name="Kwon T."/>
            <person name="Chapman J.A."/>
            <person name="Toyoda A."/>
            <person name="Takahashi S."/>
            <person name="Fukui A."/>
            <person name="Hikosaka A."/>
            <person name="Suzuki A."/>
            <person name="Kondo M."/>
            <person name="van Heeringen S.J."/>
            <person name="Quigley I."/>
            <person name="Heinz S."/>
            <person name="Ogino H."/>
            <person name="Ochi H."/>
            <person name="Hellsten U."/>
            <person name="Lyons J.B."/>
            <person name="Simakov O."/>
            <person name="Putnam N."/>
            <person name="Stites J."/>
            <person name="Kuroki Y."/>
            <person name="Tanaka T."/>
            <person name="Michiue T."/>
            <person name="Watanabe M."/>
            <person name="Bogdanovic O."/>
            <person name="Lister R."/>
            <person name="Georgiou G."/>
            <person name="Paranjpe S.S."/>
            <person name="van Kruijsbergen I."/>
            <person name="Shu S."/>
            <person name="Carlson J."/>
            <person name="Kinoshita T."/>
            <person name="Ohta Y."/>
            <person name="Mawaribuchi S."/>
            <person name="Jenkins J."/>
            <person name="Grimwood J."/>
            <person name="Schmutz J."/>
            <person name="Mitros T."/>
            <person name="Mozaffari S.V."/>
            <person name="Suzuki Y."/>
            <person name="Haramoto Y."/>
            <person name="Yamamoto T.S."/>
            <person name="Takagi C."/>
            <person name="Heald R."/>
            <person name="Miller K."/>
            <person name="Haudenschild C."/>
            <person name="Kitzman J."/>
            <person name="Nakayama T."/>
            <person name="Izutsu Y."/>
            <person name="Robert J."/>
            <person name="Fortriede J."/>
            <person name="Burns K."/>
            <person name="Lotay V."/>
            <person name="Karimi K."/>
            <person name="Yasuoka Y."/>
            <person name="Dichmann D.S."/>
            <person name="Flajnik M.F."/>
            <person name="Houston D.W."/>
            <person name="Shendure J."/>
            <person name="DuPasquier L."/>
            <person name="Vize P.D."/>
            <person name="Zorn A.M."/>
            <person name="Ito M."/>
            <person name="Marcotte E.M."/>
            <person name="Wallingford J.B."/>
            <person name="Ito Y."/>
            <person name="Asashima M."/>
            <person name="Ueno N."/>
            <person name="Matsuda Y."/>
            <person name="Veenstra G.J."/>
            <person name="Fujiyama A."/>
            <person name="Harland R.M."/>
            <person name="Taira M."/>
            <person name="Rokhsar D.S."/>
        </authorList>
    </citation>
    <scope>NUCLEOTIDE SEQUENCE [LARGE SCALE GENOMIC DNA]</scope>
    <source>
        <strain evidence="2">J</strain>
    </source>
</reference>
<proteinExistence type="predicted"/>
<gene>
    <name evidence="1" type="ORF">XELAEV_180169876mg</name>
</gene>
<dbReference type="EMBL" id="CM004470">
    <property type="protein sequence ID" value="OCT88356.1"/>
    <property type="molecule type" value="Genomic_DNA"/>
</dbReference>
<feature type="non-terminal residue" evidence="1">
    <location>
        <position position="28"/>
    </location>
</feature>
<name>A0A974DCS4_XENLA</name>
<evidence type="ECO:0000313" key="2">
    <source>
        <dbReference type="Proteomes" id="UP000694892"/>
    </source>
</evidence>
<dbReference type="Proteomes" id="UP000694892">
    <property type="component" value="Chromosome 3L"/>
</dbReference>
<evidence type="ECO:0000313" key="1">
    <source>
        <dbReference type="EMBL" id="OCT88356.1"/>
    </source>
</evidence>
<accession>A0A974DCS4</accession>
<sequence>GLPFDPEAFKNTIVCEKPNNNLNKFKGY</sequence>
<dbReference type="AlphaFoldDB" id="A0A974DCS4"/>
<feature type="non-terminal residue" evidence="1">
    <location>
        <position position="1"/>
    </location>
</feature>
<organism evidence="1 2">
    <name type="scientific">Xenopus laevis</name>
    <name type="common">African clawed frog</name>
    <dbReference type="NCBI Taxonomy" id="8355"/>
    <lineage>
        <taxon>Eukaryota</taxon>
        <taxon>Metazoa</taxon>
        <taxon>Chordata</taxon>
        <taxon>Craniata</taxon>
        <taxon>Vertebrata</taxon>
        <taxon>Euteleostomi</taxon>
        <taxon>Amphibia</taxon>
        <taxon>Batrachia</taxon>
        <taxon>Anura</taxon>
        <taxon>Pipoidea</taxon>
        <taxon>Pipidae</taxon>
        <taxon>Xenopodinae</taxon>
        <taxon>Xenopus</taxon>
        <taxon>Xenopus</taxon>
    </lineage>
</organism>
<protein>
    <submittedName>
        <fullName evidence="1">Uncharacterized protein</fullName>
    </submittedName>
</protein>